<organism evidence="1 2">
    <name type="scientific">Candidatus Niyogibacteria bacterium CG10_big_fil_rev_8_21_14_0_10_46_36</name>
    <dbReference type="NCBI Taxonomy" id="1974726"/>
    <lineage>
        <taxon>Bacteria</taxon>
        <taxon>Candidatus Niyogiibacteriota</taxon>
    </lineage>
</organism>
<protein>
    <submittedName>
        <fullName evidence="1">Uncharacterized protein</fullName>
    </submittedName>
</protein>
<dbReference type="AlphaFoldDB" id="A0A2H0TD41"/>
<gene>
    <name evidence="1" type="ORF">COU47_02700</name>
</gene>
<evidence type="ECO:0000313" key="1">
    <source>
        <dbReference type="EMBL" id="PIR69463.1"/>
    </source>
</evidence>
<evidence type="ECO:0000313" key="2">
    <source>
        <dbReference type="Proteomes" id="UP000231503"/>
    </source>
</evidence>
<dbReference type="EMBL" id="PFCO01000006">
    <property type="protein sequence ID" value="PIR69463.1"/>
    <property type="molecule type" value="Genomic_DNA"/>
</dbReference>
<accession>A0A2H0TD41</accession>
<sequence length="121" mass="14283">MKKYTDGWFNEQVKNLPQNMQAMWDKWDWPPESFDQLLRDAENRTRIAAFLTGCKHEDTLIQNMIDIDAALREVYEGKIPEDTYTLRGMIKKGVEIYAKTYAEKRLCHDTLTHMVCYCNGK</sequence>
<name>A0A2H0TD41_9BACT</name>
<proteinExistence type="predicted"/>
<dbReference type="Proteomes" id="UP000231503">
    <property type="component" value="Unassembled WGS sequence"/>
</dbReference>
<comment type="caution">
    <text evidence="1">The sequence shown here is derived from an EMBL/GenBank/DDBJ whole genome shotgun (WGS) entry which is preliminary data.</text>
</comment>
<reference evidence="2" key="1">
    <citation type="submission" date="2017-09" db="EMBL/GenBank/DDBJ databases">
        <title>Depth-based differentiation of microbial function through sediment-hosted aquifers and enrichment of novel symbionts in the deep terrestrial subsurface.</title>
        <authorList>
            <person name="Probst A.J."/>
            <person name="Ladd B."/>
            <person name="Jarett J.K."/>
            <person name="Geller-Mcgrath D.E."/>
            <person name="Sieber C.M.K."/>
            <person name="Emerson J.B."/>
            <person name="Anantharaman K."/>
            <person name="Thomas B.C."/>
            <person name="Malmstrom R."/>
            <person name="Stieglmeier M."/>
            <person name="Klingl A."/>
            <person name="Woyke T."/>
            <person name="Ryan C.M."/>
            <person name="Banfield J.F."/>
        </authorList>
    </citation>
    <scope>NUCLEOTIDE SEQUENCE [LARGE SCALE GENOMIC DNA]</scope>
</reference>